<organism evidence="2 3">
    <name type="scientific">Candolleomyces aberdarensis</name>
    <dbReference type="NCBI Taxonomy" id="2316362"/>
    <lineage>
        <taxon>Eukaryota</taxon>
        <taxon>Fungi</taxon>
        <taxon>Dikarya</taxon>
        <taxon>Basidiomycota</taxon>
        <taxon>Agaricomycotina</taxon>
        <taxon>Agaricomycetes</taxon>
        <taxon>Agaricomycetidae</taxon>
        <taxon>Agaricales</taxon>
        <taxon>Agaricineae</taxon>
        <taxon>Psathyrellaceae</taxon>
        <taxon>Candolleomyces</taxon>
    </lineage>
</organism>
<dbReference type="OrthoDB" id="5282002at2759"/>
<name>A0A4Q2DSS4_9AGAR</name>
<keyword evidence="3" id="KW-1185">Reference proteome</keyword>
<gene>
    <name evidence="2" type="ORF">EST38_g2287</name>
</gene>
<proteinExistence type="predicted"/>
<evidence type="ECO:0000259" key="1">
    <source>
        <dbReference type="Pfam" id="PF14737"/>
    </source>
</evidence>
<reference evidence="2 3" key="1">
    <citation type="submission" date="2019-01" db="EMBL/GenBank/DDBJ databases">
        <title>Draft genome sequence of Psathyrella aberdarensis IHI B618.</title>
        <authorList>
            <person name="Buettner E."/>
            <person name="Kellner H."/>
        </authorList>
    </citation>
    <scope>NUCLEOTIDE SEQUENCE [LARGE SCALE GENOMIC DNA]</scope>
    <source>
        <strain evidence="2 3">IHI B618</strain>
    </source>
</reference>
<evidence type="ECO:0000313" key="2">
    <source>
        <dbReference type="EMBL" id="RXW23560.1"/>
    </source>
</evidence>
<sequence>MPVQGCIRELEHEEPLERIPCANGPACKESGSMVCSACRLVTYCSKVAHRKSHKQACKNPMRNDGWGPAWVTEGRIPSFPAPGGGNDEEQVLRETGVTGVGCSLWGNTPAMDTINMSLNENDPTKDISLAFIASGDLRDVIKTVNALPENYSGELTVLINDGNMHLACRNLILLLVLGSMDDEAIGTDLALHFWYSILLPAAYEQLLAGAILTFLQFVGKTKVGAPPPFQLTSTSTVMVPMAYGTEEGMLRYLGACNVPPEAARMEHIRIRNVPSQRDISSRLYYNLRPSHRVAFQEYRRTGMLLPFGADHSPYTIANSSLFEEESGKWFQDDRADPLFGRDICEVVATGKEYGASAEDVYGCLYFFLQEQLRRFHQRIRKFRVAFRVTAFEATNLADLIMQDKLSGYGLPSSIRFDRIATSNILDQIFIRTATIVGYFMNWRAYEKAATVDGASKSVNDEIEMEKTNEAVTMYDEMNTLYDNSKPFLTYLKKQGLKSVLRQTGLTLKEGHTIVPHASHHPPKVYRSH</sequence>
<feature type="domain" description="DUF4470" evidence="1">
    <location>
        <begin position="104"/>
        <end position="199"/>
    </location>
</feature>
<dbReference type="Pfam" id="PF14737">
    <property type="entry name" value="DUF4470"/>
    <property type="match status" value="1"/>
</dbReference>
<dbReference type="EMBL" id="SDEE01000039">
    <property type="protein sequence ID" value="RXW23560.1"/>
    <property type="molecule type" value="Genomic_DNA"/>
</dbReference>
<dbReference type="InterPro" id="IPR027974">
    <property type="entry name" value="DUF4470"/>
</dbReference>
<accession>A0A4Q2DSS4</accession>
<comment type="caution">
    <text evidence="2">The sequence shown here is derived from an EMBL/GenBank/DDBJ whole genome shotgun (WGS) entry which is preliminary data.</text>
</comment>
<dbReference type="Proteomes" id="UP000290288">
    <property type="component" value="Unassembled WGS sequence"/>
</dbReference>
<protein>
    <recommendedName>
        <fullName evidence="1">DUF4470 domain-containing protein</fullName>
    </recommendedName>
</protein>
<evidence type="ECO:0000313" key="3">
    <source>
        <dbReference type="Proteomes" id="UP000290288"/>
    </source>
</evidence>
<dbReference type="Gene3D" id="6.10.140.2220">
    <property type="match status" value="1"/>
</dbReference>
<dbReference type="AlphaFoldDB" id="A0A4Q2DSS4"/>